<reference evidence="2" key="3">
    <citation type="submission" date="2023-02" db="EMBL/GenBank/DDBJ databases">
        <title>Proposal of a novel subspecies: Alicyclobacillus hesperidum subspecies aegle.</title>
        <authorList>
            <person name="Goto K."/>
            <person name="Fujii T."/>
            <person name="Yasui K."/>
            <person name="Mochida K."/>
            <person name="Kato-Tanaka Y."/>
            <person name="Morohoshi S."/>
            <person name="An S.Y."/>
            <person name="Kasai H."/>
            <person name="Yokota A."/>
        </authorList>
    </citation>
    <scope>NUCLEOTIDE SEQUENCE</scope>
    <source>
        <strain evidence="2">DSM 12766</strain>
    </source>
</reference>
<feature type="transmembrane region" description="Helical" evidence="1">
    <location>
        <begin position="154"/>
        <end position="170"/>
    </location>
</feature>
<dbReference type="RefSeq" id="WP_052012274.1">
    <property type="nucleotide sequence ID" value="NZ_BSRA01000007.1"/>
</dbReference>
<dbReference type="Proteomes" id="UP001157137">
    <property type="component" value="Unassembled WGS sequence"/>
</dbReference>
<dbReference type="AlphaFoldDB" id="A0A1H2T580"/>
<evidence type="ECO:0000313" key="2">
    <source>
        <dbReference type="EMBL" id="GLV13766.1"/>
    </source>
</evidence>
<dbReference type="PIRSF" id="PIRSF021435">
    <property type="entry name" value="SpoIIIAB"/>
    <property type="match status" value="1"/>
</dbReference>
<dbReference type="STRING" id="89784.SAMN04489725_10582"/>
<evidence type="ECO:0000313" key="4">
    <source>
        <dbReference type="Proteomes" id="UP000182589"/>
    </source>
</evidence>
<keyword evidence="1" id="KW-0812">Transmembrane</keyword>
<reference evidence="3" key="2">
    <citation type="submission" date="2016-10" db="EMBL/GenBank/DDBJ databases">
        <authorList>
            <person name="de Groot N.N."/>
        </authorList>
    </citation>
    <scope>NUCLEOTIDE SEQUENCE [LARGE SCALE GENOMIC DNA]</scope>
    <source>
        <strain evidence="3">DSM 12489</strain>
    </source>
</reference>
<accession>A0A1H2T580</accession>
<keyword evidence="4" id="KW-1185">Reference proteome</keyword>
<protein>
    <submittedName>
        <fullName evidence="3">Stage III sporulation protein AB</fullName>
    </submittedName>
</protein>
<dbReference type="EMBL" id="BSRA01000007">
    <property type="protein sequence ID" value="GLV13766.1"/>
    <property type="molecule type" value="Genomic_DNA"/>
</dbReference>
<name>A0A1H2T580_9BACL</name>
<reference evidence="4" key="1">
    <citation type="submission" date="2016-10" db="EMBL/GenBank/DDBJ databases">
        <authorList>
            <person name="Varghese N."/>
        </authorList>
    </citation>
    <scope>NUCLEOTIDE SEQUENCE [LARGE SCALE GENOMIC DNA]</scope>
    <source>
        <strain evidence="4">DSM 12489</strain>
    </source>
</reference>
<dbReference type="Pfam" id="PF09548">
    <property type="entry name" value="Spore_III_AB"/>
    <property type="match status" value="1"/>
</dbReference>
<sequence length="171" mass="18660">MLKLVGSVIIVFATTLIGFRMAHAYRERPRELRRLLQAVQQLQAEVEYHAKPLPRALIDVGQNSGGACGKWFVTAAKHLQEDGRSVAESFAAAAQSVASESAYRSSDFDPLDGVAASLATMDAVHLHGQFQLAAQALEQAEVQAREEAERSARLWQYLGVLAGVLLVILLY</sequence>
<dbReference type="Proteomes" id="UP000182589">
    <property type="component" value="Unassembled WGS sequence"/>
</dbReference>
<proteinExistence type="predicted"/>
<keyword evidence="1" id="KW-1133">Transmembrane helix</keyword>
<keyword evidence="1" id="KW-0472">Membrane</keyword>
<evidence type="ECO:0000313" key="3">
    <source>
        <dbReference type="EMBL" id="SDW39031.1"/>
    </source>
</evidence>
<gene>
    <name evidence="2" type="ORF">Heshes_14500</name>
    <name evidence="3" type="ORF">SAMN04489725_10582</name>
</gene>
<evidence type="ECO:0000256" key="1">
    <source>
        <dbReference type="SAM" id="Phobius"/>
    </source>
</evidence>
<dbReference type="EMBL" id="FNOJ01000005">
    <property type="protein sequence ID" value="SDW39031.1"/>
    <property type="molecule type" value="Genomic_DNA"/>
</dbReference>
<organism evidence="3 4">
    <name type="scientific">Alicyclobacillus hesperidum</name>
    <dbReference type="NCBI Taxonomy" id="89784"/>
    <lineage>
        <taxon>Bacteria</taxon>
        <taxon>Bacillati</taxon>
        <taxon>Bacillota</taxon>
        <taxon>Bacilli</taxon>
        <taxon>Bacillales</taxon>
        <taxon>Alicyclobacillaceae</taxon>
        <taxon>Alicyclobacillus</taxon>
    </lineage>
</organism>
<dbReference type="InterPro" id="IPR014198">
    <property type="entry name" value="Spore_III_AB"/>
</dbReference>